<evidence type="ECO:0000313" key="3">
    <source>
        <dbReference type="Proteomes" id="UP000192746"/>
    </source>
</evidence>
<dbReference type="InterPro" id="IPR029044">
    <property type="entry name" value="Nucleotide-diphossugar_trans"/>
</dbReference>
<evidence type="ECO:0000259" key="1">
    <source>
        <dbReference type="Pfam" id="PF00535"/>
    </source>
</evidence>
<keyword evidence="3" id="KW-1185">Reference proteome</keyword>
<dbReference type="InterPro" id="IPR001173">
    <property type="entry name" value="Glyco_trans_2-like"/>
</dbReference>
<dbReference type="GO" id="GO:0016740">
    <property type="term" value="F:transferase activity"/>
    <property type="evidence" value="ECO:0007669"/>
    <property type="project" value="UniProtKB-KW"/>
</dbReference>
<dbReference type="Gene3D" id="3.90.550.10">
    <property type="entry name" value="Spore Coat Polysaccharide Biosynthesis Protein SpsA, Chain A"/>
    <property type="match status" value="1"/>
</dbReference>
<protein>
    <submittedName>
        <fullName evidence="2">Glycosyltransferase</fullName>
    </submittedName>
</protein>
<dbReference type="AlphaFoldDB" id="A0A1Y1SY92"/>
<comment type="caution">
    <text evidence="2">The sequence shown here is derived from an EMBL/GenBank/DDBJ whole genome shotgun (WGS) entry which is preliminary data.</text>
</comment>
<evidence type="ECO:0000313" key="2">
    <source>
        <dbReference type="EMBL" id="ORL43728.1"/>
    </source>
</evidence>
<dbReference type="Pfam" id="PF00535">
    <property type="entry name" value="Glycos_transf_2"/>
    <property type="match status" value="1"/>
</dbReference>
<name>A0A1Y1SY92_9FLAO</name>
<dbReference type="RefSeq" id="WP_084843315.1">
    <property type="nucleotide sequence ID" value="NZ_ARYN01000026.1"/>
</dbReference>
<dbReference type="Proteomes" id="UP000192746">
    <property type="component" value="Unassembled WGS sequence"/>
</dbReference>
<dbReference type="EMBL" id="ARYN01000026">
    <property type="protein sequence ID" value="ORL43728.1"/>
    <property type="molecule type" value="Genomic_DNA"/>
</dbReference>
<feature type="domain" description="Glycosyltransferase 2-like" evidence="1">
    <location>
        <begin position="8"/>
        <end position="125"/>
    </location>
</feature>
<keyword evidence="2" id="KW-0808">Transferase</keyword>
<dbReference type="STRING" id="1185767.IIF7_19244"/>
<accession>A0A1Y1SY92</accession>
<proteinExistence type="predicted"/>
<dbReference type="SUPFAM" id="SSF53448">
    <property type="entry name" value="Nucleotide-diphospho-sugar transferases"/>
    <property type="match status" value="1"/>
</dbReference>
<organism evidence="2 3">
    <name type="scientific">Zunongwangia atlantica 22II14-10F7</name>
    <dbReference type="NCBI Taxonomy" id="1185767"/>
    <lineage>
        <taxon>Bacteria</taxon>
        <taxon>Pseudomonadati</taxon>
        <taxon>Bacteroidota</taxon>
        <taxon>Flavobacteriia</taxon>
        <taxon>Flavobacteriales</taxon>
        <taxon>Flavobacteriaceae</taxon>
        <taxon>Zunongwangia</taxon>
    </lineage>
</organism>
<dbReference type="OrthoDB" id="9785375at2"/>
<sequence length="300" mass="34776">MNKDLAPICLFTYNRLSETRKTVEALQNNFLAKESDLIIFSDGPQNEGSLVKIQEVRDYIQSIEGFNSVKVYKSSINKGLGDSIIAGVTKVVNEFGSAIVLEDDLITTPNFLDYMNQALDFYHKNSKIISICGYGLKIKRPKNYNSDFYLYGRSSSWGWGTWKEEWNSVDWQVKDWKEFSSNKEAIKAFNYNGSDMFKMLKSVTEGNGSSWAIRFGYSQFKQNKYSLMPFESFVKNNGFGVGGTNTKFKFSRFKTRMNSGQNRNFIFDDDIQVNRKIEKECYKYHSFLIRIYSRIRYITG</sequence>
<reference evidence="2 3" key="1">
    <citation type="submission" date="2013-04" db="EMBL/GenBank/DDBJ databases">
        <title>Zunongwangia sp. 22II14-10F7 Genome Sequencing.</title>
        <authorList>
            <person name="Lai Q."/>
            <person name="Shao Z."/>
        </authorList>
    </citation>
    <scope>NUCLEOTIDE SEQUENCE [LARGE SCALE GENOMIC DNA]</scope>
    <source>
        <strain evidence="2 3">22II14-10F7</strain>
    </source>
</reference>
<gene>
    <name evidence="2" type="ORF">IIF7_19244</name>
</gene>